<evidence type="ECO:0000256" key="1">
    <source>
        <dbReference type="SAM" id="MobiDB-lite"/>
    </source>
</evidence>
<reference evidence="2" key="1">
    <citation type="journal article" date="2024" name="Gigascience">
        <title>Chromosome-level genome of the poultry shaft louse Menopon gallinae provides insight into the host-switching and adaptive evolution of parasitic lice.</title>
        <authorList>
            <person name="Xu Y."/>
            <person name="Ma L."/>
            <person name="Liu S."/>
            <person name="Liang Y."/>
            <person name="Liu Q."/>
            <person name="He Z."/>
            <person name="Tian L."/>
            <person name="Duan Y."/>
            <person name="Cai W."/>
            <person name="Li H."/>
            <person name="Song F."/>
        </authorList>
    </citation>
    <scope>NUCLEOTIDE SEQUENCE</scope>
    <source>
        <strain evidence="2">Cailab_2023a</strain>
    </source>
</reference>
<feature type="region of interest" description="Disordered" evidence="1">
    <location>
        <begin position="329"/>
        <end position="352"/>
    </location>
</feature>
<organism evidence="2">
    <name type="scientific">Menopon gallinae</name>
    <name type="common">poultry shaft louse</name>
    <dbReference type="NCBI Taxonomy" id="328185"/>
    <lineage>
        <taxon>Eukaryota</taxon>
        <taxon>Metazoa</taxon>
        <taxon>Ecdysozoa</taxon>
        <taxon>Arthropoda</taxon>
        <taxon>Hexapoda</taxon>
        <taxon>Insecta</taxon>
        <taxon>Pterygota</taxon>
        <taxon>Neoptera</taxon>
        <taxon>Paraneoptera</taxon>
        <taxon>Psocodea</taxon>
        <taxon>Troctomorpha</taxon>
        <taxon>Phthiraptera</taxon>
        <taxon>Amblycera</taxon>
        <taxon>Menoponidae</taxon>
        <taxon>Menopon</taxon>
    </lineage>
</organism>
<comment type="caution">
    <text evidence="2">The sequence shown here is derived from an EMBL/GenBank/DDBJ whole genome shotgun (WGS) entry which is preliminary data.</text>
</comment>
<feature type="compositionally biased region" description="Acidic residues" evidence="1">
    <location>
        <begin position="213"/>
        <end position="224"/>
    </location>
</feature>
<dbReference type="EMBL" id="JARGDH010000001">
    <property type="protein sequence ID" value="KAL0279612.1"/>
    <property type="molecule type" value="Genomic_DNA"/>
</dbReference>
<feature type="region of interest" description="Disordered" evidence="1">
    <location>
        <begin position="415"/>
        <end position="440"/>
    </location>
</feature>
<sequence length="834" mass="92404">MCPRKKFYFGMEENNNDIQIVNNYGSTNNVDKTNAEHRITSVEKSKNLMNSYKTDSGREWEESLEKFAATYHKTPVTFPNGNTTSCSSSFVSDPDEDVDGGIALQLRPTLPKKQLEIPRFSPTAAWRLLSSIETYHPTAASPSCSDDGPVLLEERINGPLSQQALQHSHDKSGDSGISGDASPGGCHESFSELAMTSGKNSKNLLMAWTPQQDLEEESSSDDLESPLSSSKNATSNIPGAKFSPRGQLFSAREQTFSLSLPRDDSLGHYIETEESKGRNGLDHTSKFNSLKKLKAALATSKRNGILDETGLNQDGNWVLSRSVPSSLNNSGHATAIRSISNPSSPDQDDEQFQQGLSLKYPSYSYLANGGRMMYLPEYQSRLSPDIAKKSHNMKSSAALSKSCENISSEMRQIGRTPSPVVSQNTEERYQPENSGNGQRKKKFTFQSTVRLIENKRLAERLSREAELKECQRLSELEAMKKVEEEFQKKRAREKANIRHQLRLFSLEEKNYSSLPPIDWSGARVEPDGAPSSLPTASSARVQSQSSRKMSAGRKVEGNNKYAPSTQVLSEYREPMRDYRDYRIMRYHDVQEQSAEPNRRSIVEHPRVVYDIPKNTAVYVSAHSAQNQCYEGEVRGMATPRSSSSDNYRKDFAHGALAVGGRSLAGSDSELSQSHTRPTSRQGLAQQKLSAVHRSRSASPESPRSMSPDLNRCSRSSSSSPLRSSSVSPSKITSDERSTSRTPEYGPIRTVSADGESKGSRMALLNDHDQQPPTTDSSFSADLKGNQFGQDSRPVTTNDLPRIGLSSLQPFKKTEKSFRPISFNPMNNKLAQPVN</sequence>
<feature type="compositionally biased region" description="Polar residues" evidence="1">
    <location>
        <begin position="786"/>
        <end position="798"/>
    </location>
</feature>
<feature type="region of interest" description="Disordered" evidence="1">
    <location>
        <begin position="815"/>
        <end position="834"/>
    </location>
</feature>
<feature type="region of interest" description="Disordered" evidence="1">
    <location>
        <begin position="161"/>
        <end position="191"/>
    </location>
</feature>
<accession>A0AAW2IB69</accession>
<feature type="compositionally biased region" description="Polar residues" evidence="1">
    <location>
        <begin position="668"/>
        <end position="688"/>
    </location>
</feature>
<protein>
    <submittedName>
        <fullName evidence="2">Uncharacterized protein</fullName>
    </submittedName>
</protein>
<feature type="region of interest" description="Disordered" evidence="1">
    <location>
        <begin position="517"/>
        <end position="559"/>
    </location>
</feature>
<feature type="region of interest" description="Disordered" evidence="1">
    <location>
        <begin position="212"/>
        <end position="246"/>
    </location>
</feature>
<feature type="compositionally biased region" description="Low complexity" evidence="1">
    <location>
        <begin position="696"/>
        <end position="729"/>
    </location>
</feature>
<feature type="compositionally biased region" description="Polar residues" evidence="1">
    <location>
        <begin position="329"/>
        <end position="345"/>
    </location>
</feature>
<feature type="compositionally biased region" description="Low complexity" evidence="1">
    <location>
        <begin position="536"/>
        <end position="547"/>
    </location>
</feature>
<name>A0AAW2IB69_9NEOP</name>
<feature type="compositionally biased region" description="Polar residues" evidence="1">
    <location>
        <begin position="823"/>
        <end position="834"/>
    </location>
</feature>
<evidence type="ECO:0000313" key="2">
    <source>
        <dbReference type="EMBL" id="KAL0279612.1"/>
    </source>
</evidence>
<dbReference type="AlphaFoldDB" id="A0AAW2IB69"/>
<gene>
    <name evidence="2" type="ORF">PYX00_001130</name>
</gene>
<feature type="compositionally biased region" description="Polar residues" evidence="1">
    <location>
        <begin position="770"/>
        <end position="779"/>
    </location>
</feature>
<proteinExistence type="predicted"/>
<feature type="region of interest" description="Disordered" evidence="1">
    <location>
        <begin position="662"/>
        <end position="807"/>
    </location>
</feature>